<dbReference type="Proteomes" id="UP000036681">
    <property type="component" value="Unplaced"/>
</dbReference>
<reference evidence="2" key="1">
    <citation type="submission" date="2023-03" db="UniProtKB">
        <authorList>
            <consortium name="WormBaseParasite"/>
        </authorList>
    </citation>
    <scope>IDENTIFICATION</scope>
</reference>
<evidence type="ECO:0000313" key="2">
    <source>
        <dbReference type="WBParaSite" id="ALUE_0000941801-mRNA-1"/>
    </source>
</evidence>
<proteinExistence type="predicted"/>
<organism evidence="1 2">
    <name type="scientific">Ascaris lumbricoides</name>
    <name type="common">Giant roundworm</name>
    <dbReference type="NCBI Taxonomy" id="6252"/>
    <lineage>
        <taxon>Eukaryota</taxon>
        <taxon>Metazoa</taxon>
        <taxon>Ecdysozoa</taxon>
        <taxon>Nematoda</taxon>
        <taxon>Chromadorea</taxon>
        <taxon>Rhabditida</taxon>
        <taxon>Spirurina</taxon>
        <taxon>Ascaridomorpha</taxon>
        <taxon>Ascaridoidea</taxon>
        <taxon>Ascarididae</taxon>
        <taxon>Ascaris</taxon>
    </lineage>
</organism>
<dbReference type="AlphaFoldDB" id="A0A9J2PIU6"/>
<keyword evidence="1" id="KW-1185">Reference proteome</keyword>
<dbReference type="WBParaSite" id="ALUE_0000941801-mRNA-1">
    <property type="protein sequence ID" value="ALUE_0000941801-mRNA-1"/>
    <property type="gene ID" value="ALUE_0000941801"/>
</dbReference>
<accession>A0A9J2PIU6</accession>
<sequence length="62" mass="7289">MISVTCNKIFQLLLISEITSNNNEGKFTSPYEYDMCIYSRKTFQKPQKPDKNRIELNLLESI</sequence>
<evidence type="ECO:0000313" key="1">
    <source>
        <dbReference type="Proteomes" id="UP000036681"/>
    </source>
</evidence>
<name>A0A9J2PIU6_ASCLU</name>
<protein>
    <submittedName>
        <fullName evidence="2">Uncharacterized protein</fullName>
    </submittedName>
</protein>